<dbReference type="EMBL" id="FMZA01000025">
    <property type="protein sequence ID" value="SDC98488.1"/>
    <property type="molecule type" value="Genomic_DNA"/>
</dbReference>
<evidence type="ECO:0000256" key="10">
    <source>
        <dbReference type="ARBA" id="ARBA00023264"/>
    </source>
</evidence>
<comment type="cofactor">
    <cofactor evidence="1">
        <name>Mg(2+)</name>
        <dbReference type="ChEBI" id="CHEBI:18420"/>
    </cofactor>
</comment>
<dbReference type="Gene3D" id="2.60.200.40">
    <property type="match status" value="1"/>
</dbReference>
<dbReference type="InterPro" id="IPR005218">
    <property type="entry name" value="Diacylglycerol/lipid_kinase"/>
</dbReference>
<dbReference type="InterPro" id="IPR001206">
    <property type="entry name" value="Diacylglycerol_kinase_cat_dom"/>
</dbReference>
<evidence type="ECO:0000256" key="5">
    <source>
        <dbReference type="ARBA" id="ARBA00022741"/>
    </source>
</evidence>
<keyword evidence="9" id="KW-0594">Phospholipid biosynthesis</keyword>
<dbReference type="PANTHER" id="PTHR12358">
    <property type="entry name" value="SPHINGOSINE KINASE"/>
    <property type="match status" value="1"/>
</dbReference>
<protein>
    <submittedName>
        <fullName evidence="12">Lipid kinase, YegS/Rv2252/BmrU family</fullName>
    </submittedName>
</protein>
<dbReference type="GO" id="GO:0008654">
    <property type="term" value="P:phospholipid biosynthetic process"/>
    <property type="evidence" value="ECO:0007669"/>
    <property type="project" value="UniProtKB-KW"/>
</dbReference>
<evidence type="ECO:0000313" key="12">
    <source>
        <dbReference type="EMBL" id="SDC98488.1"/>
    </source>
</evidence>
<dbReference type="GO" id="GO:0005886">
    <property type="term" value="C:plasma membrane"/>
    <property type="evidence" value="ECO:0007669"/>
    <property type="project" value="TreeGrafter"/>
</dbReference>
<dbReference type="GO" id="GO:0005524">
    <property type="term" value="F:ATP binding"/>
    <property type="evidence" value="ECO:0007669"/>
    <property type="project" value="UniProtKB-KW"/>
</dbReference>
<reference evidence="12 13" key="1">
    <citation type="submission" date="2016-10" db="EMBL/GenBank/DDBJ databases">
        <authorList>
            <person name="de Groot N.N."/>
        </authorList>
    </citation>
    <scope>NUCLEOTIDE SEQUENCE [LARGE SCALE GENOMIC DNA]</scope>
    <source>
        <strain evidence="12 13">DSM 45514</strain>
    </source>
</reference>
<evidence type="ECO:0000256" key="6">
    <source>
        <dbReference type="ARBA" id="ARBA00022777"/>
    </source>
</evidence>
<dbReference type="RefSeq" id="WP_091572933.1">
    <property type="nucleotide sequence ID" value="NZ_FMZA01000025.1"/>
</dbReference>
<dbReference type="PROSITE" id="PS50146">
    <property type="entry name" value="DAGK"/>
    <property type="match status" value="1"/>
</dbReference>
<proteinExistence type="inferred from homology"/>
<dbReference type="OrthoDB" id="142078at2"/>
<evidence type="ECO:0000256" key="7">
    <source>
        <dbReference type="ARBA" id="ARBA00022840"/>
    </source>
</evidence>
<dbReference type="SUPFAM" id="SSF111331">
    <property type="entry name" value="NAD kinase/diacylglycerol kinase-like"/>
    <property type="match status" value="1"/>
</dbReference>
<dbReference type="PANTHER" id="PTHR12358:SF107">
    <property type="entry name" value="LIPID KINASE BMRU-RELATED"/>
    <property type="match status" value="1"/>
</dbReference>
<dbReference type="InterPro" id="IPR045540">
    <property type="entry name" value="YegS/DAGK_C"/>
</dbReference>
<evidence type="ECO:0000256" key="9">
    <source>
        <dbReference type="ARBA" id="ARBA00023209"/>
    </source>
</evidence>
<evidence type="ECO:0000256" key="8">
    <source>
        <dbReference type="ARBA" id="ARBA00023098"/>
    </source>
</evidence>
<evidence type="ECO:0000256" key="3">
    <source>
        <dbReference type="ARBA" id="ARBA00022516"/>
    </source>
</evidence>
<keyword evidence="8" id="KW-0443">Lipid metabolism</keyword>
<evidence type="ECO:0000256" key="1">
    <source>
        <dbReference type="ARBA" id="ARBA00001946"/>
    </source>
</evidence>
<accession>A0A1G6R1Q0</accession>
<organism evidence="12 13">
    <name type="scientific">Melghirimyces thermohalophilus</name>
    <dbReference type="NCBI Taxonomy" id="1236220"/>
    <lineage>
        <taxon>Bacteria</taxon>
        <taxon>Bacillati</taxon>
        <taxon>Bacillota</taxon>
        <taxon>Bacilli</taxon>
        <taxon>Bacillales</taxon>
        <taxon>Thermoactinomycetaceae</taxon>
        <taxon>Melghirimyces</taxon>
    </lineage>
</organism>
<dbReference type="NCBIfam" id="TIGR00147">
    <property type="entry name" value="YegS/Rv2252/BmrU family lipid kinase"/>
    <property type="match status" value="1"/>
</dbReference>
<keyword evidence="10" id="KW-1208">Phospholipid metabolism</keyword>
<dbReference type="InterPro" id="IPR050187">
    <property type="entry name" value="Lipid_Phosphate_FormReg"/>
</dbReference>
<evidence type="ECO:0000259" key="11">
    <source>
        <dbReference type="PROSITE" id="PS50146"/>
    </source>
</evidence>
<evidence type="ECO:0000256" key="4">
    <source>
        <dbReference type="ARBA" id="ARBA00022679"/>
    </source>
</evidence>
<feature type="domain" description="DAGKc" evidence="11">
    <location>
        <begin position="1"/>
        <end position="131"/>
    </location>
</feature>
<dbReference type="AlphaFoldDB" id="A0A1G6R1Q0"/>
<keyword evidence="7" id="KW-0067">ATP-binding</keyword>
<keyword evidence="3" id="KW-0444">Lipid biosynthesis</keyword>
<dbReference type="InterPro" id="IPR016064">
    <property type="entry name" value="NAD/diacylglycerol_kinase_sf"/>
</dbReference>
<keyword evidence="5" id="KW-0547">Nucleotide-binding</keyword>
<gene>
    <name evidence="12" type="ORF">SAMN04488112_12537</name>
</gene>
<evidence type="ECO:0000313" key="13">
    <source>
        <dbReference type="Proteomes" id="UP000199387"/>
    </source>
</evidence>
<name>A0A1G6R1Q0_9BACL</name>
<dbReference type="Proteomes" id="UP000199387">
    <property type="component" value="Unassembled WGS sequence"/>
</dbReference>
<dbReference type="GO" id="GO:0004143">
    <property type="term" value="F:ATP-dependent diacylglycerol kinase activity"/>
    <property type="evidence" value="ECO:0007669"/>
    <property type="project" value="TreeGrafter"/>
</dbReference>
<sequence length="294" mass="32785">MKRVELIVNPSAGQGKIKELLPKLTRRLREHFVQVHVHLTKQPGDGARRVQEVGHDTDLIIAAGGDGTVHELANAVCSHPDRPRFAILPGGTCNDFSRALGIKQHIPDALEQIIKGQPRRVDVVRNQQGRYFLNFWGIGLITRVSTQITPENKERFGRLAYYISAAQNLLHPRPFTLEAEWDEGHFQGEAMMLLVGNGSFIGGMEAFFPHSRLDDGKMDVLVIKETSLDSLWSLLVSNMTREWPLGEDLHYFHTEHLTIQANPAQTIDCDGEQVGTTPSELVTLPGHLTVLVGE</sequence>
<dbReference type="SMART" id="SM00046">
    <property type="entry name" value="DAGKc"/>
    <property type="match status" value="1"/>
</dbReference>
<dbReference type="Gene3D" id="3.40.50.10330">
    <property type="entry name" value="Probable inorganic polyphosphate/atp-NAD kinase, domain 1"/>
    <property type="match status" value="1"/>
</dbReference>
<dbReference type="Pfam" id="PF00781">
    <property type="entry name" value="DAGK_cat"/>
    <property type="match status" value="1"/>
</dbReference>
<dbReference type="STRING" id="1236220.SAMN04488112_12537"/>
<keyword evidence="4" id="KW-0808">Transferase</keyword>
<dbReference type="Pfam" id="PF19279">
    <property type="entry name" value="YegS_C"/>
    <property type="match status" value="1"/>
</dbReference>
<evidence type="ECO:0000256" key="2">
    <source>
        <dbReference type="ARBA" id="ARBA00005983"/>
    </source>
</evidence>
<keyword evidence="6 12" id="KW-0418">Kinase</keyword>
<dbReference type="InterPro" id="IPR017438">
    <property type="entry name" value="ATP-NAD_kinase_N"/>
</dbReference>
<comment type="similarity">
    <text evidence="2">Belongs to the diacylglycerol/lipid kinase family.</text>
</comment>
<keyword evidence="13" id="KW-1185">Reference proteome</keyword>